<dbReference type="InParanoid" id="D6RNK9"/>
<dbReference type="GeneID" id="9380297"/>
<evidence type="ECO:0000313" key="3">
    <source>
        <dbReference type="Proteomes" id="UP000001861"/>
    </source>
</evidence>
<dbReference type="VEuPathDB" id="FungiDB:CC1G_14896"/>
<dbReference type="HOGENOM" id="CLU_2291557_0_0_1"/>
<keyword evidence="1" id="KW-0812">Transmembrane</keyword>
<sequence>MVKTGIVRLPIAGLLTAGTLVSIADYAFIRRILLESGGMFLRAVLQMKSRLRNDEKPAACFFRPLATPAASVYGYTRVAAVNAEDNDDDTPETVKMLLTLC</sequence>
<keyword evidence="1" id="KW-1133">Transmembrane helix</keyword>
<keyword evidence="1" id="KW-0472">Membrane</keyword>
<dbReference type="RefSeq" id="XP_002910919.1">
    <property type="nucleotide sequence ID" value="XM_002910873.1"/>
</dbReference>
<dbReference type="Proteomes" id="UP000001861">
    <property type="component" value="Unassembled WGS sequence"/>
</dbReference>
<comment type="caution">
    <text evidence="2">The sequence shown here is derived from an EMBL/GenBank/DDBJ whole genome shotgun (WGS) entry which is preliminary data.</text>
</comment>
<protein>
    <submittedName>
        <fullName evidence="2">Uncharacterized protein</fullName>
    </submittedName>
</protein>
<evidence type="ECO:0000256" key="1">
    <source>
        <dbReference type="SAM" id="Phobius"/>
    </source>
</evidence>
<gene>
    <name evidence="2" type="ORF">CC1G_14896</name>
</gene>
<dbReference type="KEGG" id="cci:CC1G_14896"/>
<proteinExistence type="predicted"/>
<evidence type="ECO:0000313" key="2">
    <source>
        <dbReference type="EMBL" id="EFI27425.1"/>
    </source>
</evidence>
<accession>D6RNK9</accession>
<keyword evidence="3" id="KW-1185">Reference proteome</keyword>
<dbReference type="EMBL" id="AACS02000007">
    <property type="protein sequence ID" value="EFI27425.1"/>
    <property type="molecule type" value="Genomic_DNA"/>
</dbReference>
<feature type="transmembrane region" description="Helical" evidence="1">
    <location>
        <begin position="6"/>
        <end position="29"/>
    </location>
</feature>
<organism evidence="2 3">
    <name type="scientific">Coprinopsis cinerea (strain Okayama-7 / 130 / ATCC MYA-4618 / FGSC 9003)</name>
    <name type="common">Inky cap fungus</name>
    <name type="synonym">Hormographiella aspergillata</name>
    <dbReference type="NCBI Taxonomy" id="240176"/>
    <lineage>
        <taxon>Eukaryota</taxon>
        <taxon>Fungi</taxon>
        <taxon>Dikarya</taxon>
        <taxon>Basidiomycota</taxon>
        <taxon>Agaricomycotina</taxon>
        <taxon>Agaricomycetes</taxon>
        <taxon>Agaricomycetidae</taxon>
        <taxon>Agaricales</taxon>
        <taxon>Agaricineae</taxon>
        <taxon>Psathyrellaceae</taxon>
        <taxon>Coprinopsis</taxon>
    </lineage>
</organism>
<reference evidence="2 3" key="1">
    <citation type="journal article" date="2010" name="Proc. Natl. Acad. Sci. U.S.A.">
        <title>Insights into evolution of multicellular fungi from the assembled chromosomes of the mushroom Coprinopsis cinerea (Coprinus cinereus).</title>
        <authorList>
            <person name="Stajich J.E."/>
            <person name="Wilke S.K."/>
            <person name="Ahren D."/>
            <person name="Au C.H."/>
            <person name="Birren B.W."/>
            <person name="Borodovsky M."/>
            <person name="Burns C."/>
            <person name="Canback B."/>
            <person name="Casselton L.A."/>
            <person name="Cheng C.K."/>
            <person name="Deng J."/>
            <person name="Dietrich F.S."/>
            <person name="Fargo D.C."/>
            <person name="Farman M.L."/>
            <person name="Gathman A.C."/>
            <person name="Goldberg J."/>
            <person name="Guigo R."/>
            <person name="Hoegger P.J."/>
            <person name="Hooker J.B."/>
            <person name="Huggins A."/>
            <person name="James T.Y."/>
            <person name="Kamada T."/>
            <person name="Kilaru S."/>
            <person name="Kodira C."/>
            <person name="Kues U."/>
            <person name="Kupfer D."/>
            <person name="Kwan H.S."/>
            <person name="Lomsadze A."/>
            <person name="Li W."/>
            <person name="Lilly W.W."/>
            <person name="Ma L.J."/>
            <person name="Mackey A.J."/>
            <person name="Manning G."/>
            <person name="Martin F."/>
            <person name="Muraguchi H."/>
            <person name="Natvig D.O."/>
            <person name="Palmerini H."/>
            <person name="Ramesh M.A."/>
            <person name="Rehmeyer C.J."/>
            <person name="Roe B.A."/>
            <person name="Shenoy N."/>
            <person name="Stanke M."/>
            <person name="Ter-Hovhannisyan V."/>
            <person name="Tunlid A."/>
            <person name="Velagapudi R."/>
            <person name="Vision T.J."/>
            <person name="Zeng Q."/>
            <person name="Zolan M.E."/>
            <person name="Pukkila P.J."/>
        </authorList>
    </citation>
    <scope>NUCLEOTIDE SEQUENCE [LARGE SCALE GENOMIC DNA]</scope>
    <source>
        <strain evidence="3">Okayama-7 / 130 / ATCC MYA-4618 / FGSC 9003</strain>
    </source>
</reference>
<dbReference type="AlphaFoldDB" id="D6RNK9"/>
<name>D6RNK9_COPC7</name>